<accession>A0A9E2SGV7</accession>
<dbReference type="EMBL" id="JAHSPG010000018">
    <property type="protein sequence ID" value="MBV4360610.1"/>
    <property type="molecule type" value="Genomic_DNA"/>
</dbReference>
<protein>
    <submittedName>
        <fullName evidence="1">Uncharacterized protein</fullName>
    </submittedName>
</protein>
<proteinExistence type="predicted"/>
<evidence type="ECO:0000313" key="1">
    <source>
        <dbReference type="EMBL" id="MBV4360610.1"/>
    </source>
</evidence>
<comment type="caution">
    <text evidence="1">The sequence shown here is derived from an EMBL/GenBank/DDBJ whole genome shotgun (WGS) entry which is preliminary data.</text>
</comment>
<keyword evidence="2" id="KW-1185">Reference proteome</keyword>
<dbReference type="Proteomes" id="UP000812270">
    <property type="component" value="Unassembled WGS sequence"/>
</dbReference>
<organism evidence="1 2">
    <name type="scientific">Pinibacter aurantiacus</name>
    <dbReference type="NCBI Taxonomy" id="2851599"/>
    <lineage>
        <taxon>Bacteria</taxon>
        <taxon>Pseudomonadati</taxon>
        <taxon>Bacteroidota</taxon>
        <taxon>Chitinophagia</taxon>
        <taxon>Chitinophagales</taxon>
        <taxon>Chitinophagaceae</taxon>
        <taxon>Pinibacter</taxon>
    </lineage>
</organism>
<dbReference type="RefSeq" id="WP_217795151.1">
    <property type="nucleotide sequence ID" value="NZ_JAHSPG010000018.1"/>
</dbReference>
<gene>
    <name evidence="1" type="ORF">KTO63_25825</name>
</gene>
<sequence length="170" mass="18350">MLDVYSKLDYAHGQVMPAINSTLGSFLNFFGGQRTYGNHYVETNGYLGGWVPHMGMPPAVGIAGGVGAFGTVEGAIGVESVLSEAELLRIENAATRIQKPINIVGSRAKGTANAYSDWDYVIEGLTNQEWKQIKNSLPGSGSVLDNTPRNIDIFKGPVLTNYPYITINPR</sequence>
<reference evidence="1" key="1">
    <citation type="submission" date="2021-06" db="EMBL/GenBank/DDBJ databases">
        <authorList>
            <person name="Huq M.A."/>
        </authorList>
    </citation>
    <scope>NUCLEOTIDE SEQUENCE</scope>
    <source>
        <strain evidence="1">MAH-26</strain>
    </source>
</reference>
<dbReference type="AlphaFoldDB" id="A0A9E2SGV7"/>
<name>A0A9E2SGV7_9BACT</name>
<evidence type="ECO:0000313" key="2">
    <source>
        <dbReference type="Proteomes" id="UP000812270"/>
    </source>
</evidence>